<evidence type="ECO:0000256" key="6">
    <source>
        <dbReference type="ARBA" id="ARBA00023136"/>
    </source>
</evidence>
<evidence type="ECO:0000256" key="1">
    <source>
        <dbReference type="ARBA" id="ARBA00004651"/>
    </source>
</evidence>
<feature type="transmembrane region" description="Helical" evidence="8">
    <location>
        <begin position="78"/>
        <end position="98"/>
    </location>
</feature>
<comment type="similarity">
    <text evidence="2">Belongs to the acyltransferase 3 family.</text>
</comment>
<feature type="transmembrane region" description="Helical" evidence="8">
    <location>
        <begin position="183"/>
        <end position="200"/>
    </location>
</feature>
<evidence type="ECO:0000313" key="11">
    <source>
        <dbReference type="Proteomes" id="UP001595979"/>
    </source>
</evidence>
<gene>
    <name evidence="10" type="ORF">ACFPQ6_08125</name>
</gene>
<feature type="compositionally biased region" description="Low complexity" evidence="7">
    <location>
        <begin position="7"/>
        <end position="23"/>
    </location>
</feature>
<keyword evidence="11" id="KW-1185">Reference proteome</keyword>
<evidence type="ECO:0000256" key="3">
    <source>
        <dbReference type="ARBA" id="ARBA00022475"/>
    </source>
</evidence>
<comment type="caution">
    <text evidence="10">The sequence shown here is derived from an EMBL/GenBank/DDBJ whole genome shotgun (WGS) entry which is preliminary data.</text>
</comment>
<organism evidence="10 11">
    <name type="scientific">Deinococcus petrolearius</name>
    <dbReference type="NCBI Taxonomy" id="1751295"/>
    <lineage>
        <taxon>Bacteria</taxon>
        <taxon>Thermotogati</taxon>
        <taxon>Deinococcota</taxon>
        <taxon>Deinococci</taxon>
        <taxon>Deinococcales</taxon>
        <taxon>Deinococcaceae</taxon>
        <taxon>Deinococcus</taxon>
    </lineage>
</organism>
<evidence type="ECO:0000256" key="4">
    <source>
        <dbReference type="ARBA" id="ARBA00022692"/>
    </source>
</evidence>
<feature type="transmembrane region" description="Helical" evidence="8">
    <location>
        <begin position="278"/>
        <end position="296"/>
    </location>
</feature>
<protein>
    <submittedName>
        <fullName evidence="10">Acyltransferase</fullName>
    </submittedName>
</protein>
<keyword evidence="4 8" id="KW-0812">Transmembrane</keyword>
<dbReference type="EMBL" id="JBHSOH010000006">
    <property type="protein sequence ID" value="MFC5848277.1"/>
    <property type="molecule type" value="Genomic_DNA"/>
</dbReference>
<name>A0ABW1DHY4_9DEIO</name>
<dbReference type="RefSeq" id="WP_380048147.1">
    <property type="nucleotide sequence ID" value="NZ_JBHSOH010000006.1"/>
</dbReference>
<feature type="transmembrane region" description="Helical" evidence="8">
    <location>
        <begin position="118"/>
        <end position="137"/>
    </location>
</feature>
<comment type="subcellular location">
    <subcellularLocation>
        <location evidence="1">Cell membrane</location>
        <topology evidence="1">Multi-pass membrane protein</topology>
    </subcellularLocation>
</comment>
<dbReference type="Proteomes" id="UP001595979">
    <property type="component" value="Unassembled WGS sequence"/>
</dbReference>
<feature type="transmembrane region" description="Helical" evidence="8">
    <location>
        <begin position="342"/>
        <end position="362"/>
    </location>
</feature>
<keyword evidence="6 8" id="KW-0472">Membrane</keyword>
<feature type="transmembrane region" description="Helical" evidence="8">
    <location>
        <begin position="216"/>
        <end position="234"/>
    </location>
</feature>
<keyword evidence="10" id="KW-0012">Acyltransferase</keyword>
<dbReference type="PANTHER" id="PTHR40074:SF2">
    <property type="entry name" value="O-ACETYLTRANSFERASE WECH"/>
    <property type="match status" value="1"/>
</dbReference>
<feature type="transmembrane region" description="Helical" evidence="8">
    <location>
        <begin position="308"/>
        <end position="330"/>
    </location>
</feature>
<dbReference type="InterPro" id="IPR002656">
    <property type="entry name" value="Acyl_transf_3_dom"/>
</dbReference>
<keyword evidence="5 8" id="KW-1133">Transmembrane helix</keyword>
<feature type="domain" description="Acyltransferase 3" evidence="9">
    <location>
        <begin position="36"/>
        <end position="362"/>
    </location>
</feature>
<evidence type="ECO:0000259" key="9">
    <source>
        <dbReference type="Pfam" id="PF01757"/>
    </source>
</evidence>
<evidence type="ECO:0000256" key="5">
    <source>
        <dbReference type="ARBA" id="ARBA00022989"/>
    </source>
</evidence>
<feature type="region of interest" description="Disordered" evidence="7">
    <location>
        <begin position="1"/>
        <end position="29"/>
    </location>
</feature>
<dbReference type="GO" id="GO:0016746">
    <property type="term" value="F:acyltransferase activity"/>
    <property type="evidence" value="ECO:0007669"/>
    <property type="project" value="UniProtKB-KW"/>
</dbReference>
<keyword evidence="10" id="KW-0808">Transferase</keyword>
<keyword evidence="3" id="KW-1003">Cell membrane</keyword>
<reference evidence="11" key="1">
    <citation type="journal article" date="2019" name="Int. J. Syst. Evol. Microbiol.">
        <title>The Global Catalogue of Microorganisms (GCM) 10K type strain sequencing project: providing services to taxonomists for standard genome sequencing and annotation.</title>
        <authorList>
            <consortium name="The Broad Institute Genomics Platform"/>
            <consortium name="The Broad Institute Genome Sequencing Center for Infectious Disease"/>
            <person name="Wu L."/>
            <person name="Ma J."/>
        </authorList>
    </citation>
    <scope>NUCLEOTIDE SEQUENCE [LARGE SCALE GENOMIC DNA]</scope>
    <source>
        <strain evidence="11">CGMCC 1.15053</strain>
    </source>
</reference>
<dbReference type="Pfam" id="PF01757">
    <property type="entry name" value="Acyl_transf_3"/>
    <property type="match status" value="1"/>
</dbReference>
<evidence type="ECO:0000313" key="10">
    <source>
        <dbReference type="EMBL" id="MFC5848277.1"/>
    </source>
</evidence>
<proteinExistence type="inferred from homology"/>
<feature type="transmembrane region" description="Helical" evidence="8">
    <location>
        <begin position="246"/>
        <end position="266"/>
    </location>
</feature>
<dbReference type="PANTHER" id="PTHR40074">
    <property type="entry name" value="O-ACETYLTRANSFERASE WECH"/>
    <property type="match status" value="1"/>
</dbReference>
<evidence type="ECO:0000256" key="2">
    <source>
        <dbReference type="ARBA" id="ARBA00007400"/>
    </source>
</evidence>
<accession>A0ABW1DHY4</accession>
<feature type="transmembrane region" description="Helical" evidence="8">
    <location>
        <begin position="157"/>
        <end position="176"/>
    </location>
</feature>
<evidence type="ECO:0000256" key="8">
    <source>
        <dbReference type="SAM" id="Phobius"/>
    </source>
</evidence>
<sequence length="377" mass="41773">MTGAASGHPPQVQPAGAAHAPAGEAPPSPAGGRLSAVDVFRGLTITEVVGHHTSGMALRYAAPGTPEYEALSILNRSLHFAVPAFVFLSVAILTNSLLKRFDARRYFWRRLTRGAWPYLLWSALYVLWSVWTGQRPPEALTDPDKWSFYLLYGKASYHLYFLLVALEVYLLLPLLLPLARKKPYITAALGLGLLAQWGAYELNRGVWRLQFPASTVLWYLLPVLLGVGVGARFAEFPGWWRRRWPVLLLCTALAYAVYLPTALDYLSGDLTSSTGYNVRSWLYTSLTALTLLGAAFHWRELAPRLRGAFGWLGTVSLQIYLLHPAVLQLLERWQPPAGSGAQRLWVSAGYGLLALLLPALLARGLRRTPLSPLLFGR</sequence>
<evidence type="ECO:0000256" key="7">
    <source>
        <dbReference type="SAM" id="MobiDB-lite"/>
    </source>
</evidence>